<comment type="caution">
    <text evidence="1">The sequence shown here is derived from an EMBL/GenBank/DDBJ whole genome shotgun (WGS) entry which is preliminary data.</text>
</comment>
<reference evidence="1" key="1">
    <citation type="submission" date="2019-12" db="EMBL/GenBank/DDBJ databases">
        <title>Genome sequencing and annotation of Brassica cretica.</title>
        <authorList>
            <person name="Studholme D.J."/>
            <person name="Sarris P.F."/>
        </authorList>
    </citation>
    <scope>NUCLEOTIDE SEQUENCE</scope>
    <source>
        <strain evidence="1">PFS-102/07</strain>
        <tissue evidence="1">Leaf</tissue>
    </source>
</reference>
<gene>
    <name evidence="1" type="ORF">F2Q70_00027736</name>
</gene>
<name>A0A8S9L8G2_BRACR</name>
<proteinExistence type="predicted"/>
<dbReference type="AlphaFoldDB" id="A0A8S9L8G2"/>
<evidence type="ECO:0000313" key="1">
    <source>
        <dbReference type="EMBL" id="KAF2602237.1"/>
    </source>
</evidence>
<organism evidence="1">
    <name type="scientific">Brassica cretica</name>
    <name type="common">Mustard</name>
    <dbReference type="NCBI Taxonomy" id="69181"/>
    <lineage>
        <taxon>Eukaryota</taxon>
        <taxon>Viridiplantae</taxon>
        <taxon>Streptophyta</taxon>
        <taxon>Embryophyta</taxon>
        <taxon>Tracheophyta</taxon>
        <taxon>Spermatophyta</taxon>
        <taxon>Magnoliopsida</taxon>
        <taxon>eudicotyledons</taxon>
        <taxon>Gunneridae</taxon>
        <taxon>Pentapetalae</taxon>
        <taxon>rosids</taxon>
        <taxon>malvids</taxon>
        <taxon>Brassicales</taxon>
        <taxon>Brassicaceae</taxon>
        <taxon>Brassiceae</taxon>
        <taxon>Brassica</taxon>
    </lineage>
</organism>
<dbReference type="EMBL" id="QGKY02000094">
    <property type="protein sequence ID" value="KAF2602237.1"/>
    <property type="molecule type" value="Genomic_DNA"/>
</dbReference>
<sequence length="170" mass="19205">MLIVTVMNPQLQMVPLLQTTKRLWWSGNMMKDDYGSDDEEELFIKETPHNYGSDDHEPRDITVASTDEINTVSKELQLKAFLILARTISACSTSARKQDDLRQLADSSRPDQHVGQLAFPISAIRQLATTSARAPISSSSRSDQFKLALRSVPARGSSLWWSIQPYLRLR</sequence>
<accession>A0A8S9L8G2</accession>
<protein>
    <submittedName>
        <fullName evidence="1">Uncharacterized protein</fullName>
    </submittedName>
</protein>